<keyword evidence="2" id="KW-1185">Reference proteome</keyword>
<reference evidence="1 2" key="1">
    <citation type="journal article" date="2013" name="Genome Biol. Evol.">
        <title>Genomes of Stigonematalean cyanobacteria (subsection V) and the evolution of oxygenic photosynthesis from prokaryotes to plastids.</title>
        <authorList>
            <person name="Dagan T."/>
            <person name="Roettger M."/>
            <person name="Stucken K."/>
            <person name="Landan G."/>
            <person name="Koch R."/>
            <person name="Major P."/>
            <person name="Gould S.B."/>
            <person name="Goremykin V.V."/>
            <person name="Rippka R."/>
            <person name="Tandeau de Marsac N."/>
            <person name="Gugger M."/>
            <person name="Lockhart P.J."/>
            <person name="Allen J.F."/>
            <person name="Brune I."/>
            <person name="Maus I."/>
            <person name="Puhler A."/>
            <person name="Martin W.F."/>
        </authorList>
    </citation>
    <scope>NUCLEOTIDE SEQUENCE [LARGE SCALE GENOMIC DNA]</scope>
    <source>
        <strain evidence="1 2">PCC 7110</strain>
    </source>
</reference>
<proteinExistence type="predicted"/>
<evidence type="ECO:0000313" key="2">
    <source>
        <dbReference type="Proteomes" id="UP000076925"/>
    </source>
</evidence>
<sequence>MINVEFQAKVENGVIVVPQEYQHELAEASTVKVVVFKQPKKQSMQFDIMDGLAQNPIPVPGIRSMTREEMHER</sequence>
<dbReference type="AlphaFoldDB" id="A0A139WVN7"/>
<dbReference type="EMBL" id="ANNX02000047">
    <property type="protein sequence ID" value="KYC36506.1"/>
    <property type="molecule type" value="Genomic_DNA"/>
</dbReference>
<dbReference type="Proteomes" id="UP000076925">
    <property type="component" value="Unassembled WGS sequence"/>
</dbReference>
<name>A0A139WVN7_9CYAN</name>
<protein>
    <submittedName>
        <fullName evidence="1">Uncharacterized protein</fullName>
    </submittedName>
</protein>
<organism evidence="1 2">
    <name type="scientific">Scytonema hofmannii PCC 7110</name>
    <dbReference type="NCBI Taxonomy" id="128403"/>
    <lineage>
        <taxon>Bacteria</taxon>
        <taxon>Bacillati</taxon>
        <taxon>Cyanobacteriota</taxon>
        <taxon>Cyanophyceae</taxon>
        <taxon>Nostocales</taxon>
        <taxon>Scytonemataceae</taxon>
        <taxon>Scytonema</taxon>
    </lineage>
</organism>
<gene>
    <name evidence="1" type="ORF">WA1_43225</name>
</gene>
<comment type="caution">
    <text evidence="1">The sequence shown here is derived from an EMBL/GenBank/DDBJ whole genome shotgun (WGS) entry which is preliminary data.</text>
</comment>
<dbReference type="OrthoDB" id="426638at2"/>
<accession>A0A139WVN7</accession>
<evidence type="ECO:0000313" key="1">
    <source>
        <dbReference type="EMBL" id="KYC36506.1"/>
    </source>
</evidence>
<dbReference type="RefSeq" id="WP_017748249.1">
    <property type="nucleotide sequence ID" value="NZ_KQ976354.1"/>
</dbReference>